<dbReference type="Proteomes" id="UP000000557">
    <property type="component" value="Chromosome"/>
</dbReference>
<organism evidence="2 3">
    <name type="scientific">Gloeobacter violaceus (strain ATCC 29082 / PCC 7421)</name>
    <dbReference type="NCBI Taxonomy" id="251221"/>
    <lineage>
        <taxon>Bacteria</taxon>
        <taxon>Bacillati</taxon>
        <taxon>Cyanobacteriota</taxon>
        <taxon>Cyanophyceae</taxon>
        <taxon>Gloeobacterales</taxon>
        <taxon>Gloeobacteraceae</taxon>
        <taxon>Gloeobacter</taxon>
    </lineage>
</organism>
<dbReference type="Pfam" id="PF13347">
    <property type="entry name" value="MFS_2"/>
    <property type="match status" value="1"/>
</dbReference>
<feature type="transmembrane region" description="Helical" evidence="1">
    <location>
        <begin position="296"/>
        <end position="314"/>
    </location>
</feature>
<evidence type="ECO:0000313" key="2">
    <source>
        <dbReference type="EMBL" id="BAC91900.1"/>
    </source>
</evidence>
<feature type="transmembrane region" description="Helical" evidence="1">
    <location>
        <begin position="266"/>
        <end position="284"/>
    </location>
</feature>
<keyword evidence="1" id="KW-1133">Transmembrane helix</keyword>
<dbReference type="GO" id="GO:0005886">
    <property type="term" value="C:plasma membrane"/>
    <property type="evidence" value="ECO:0000318"/>
    <property type="project" value="GO_Central"/>
</dbReference>
<dbReference type="OrthoDB" id="9764596at2"/>
<name>Q7NEC1_GLOVI</name>
<evidence type="ECO:0000313" key="3">
    <source>
        <dbReference type="Proteomes" id="UP000000557"/>
    </source>
</evidence>
<feature type="transmembrane region" description="Helical" evidence="1">
    <location>
        <begin position="232"/>
        <end position="260"/>
    </location>
</feature>
<dbReference type="GO" id="GO:0008643">
    <property type="term" value="P:carbohydrate transport"/>
    <property type="evidence" value="ECO:0007669"/>
    <property type="project" value="InterPro"/>
</dbReference>
<feature type="transmembrane region" description="Helical" evidence="1">
    <location>
        <begin position="402"/>
        <end position="425"/>
    </location>
</feature>
<accession>Q7NEC1</accession>
<dbReference type="GO" id="GO:0015293">
    <property type="term" value="F:symporter activity"/>
    <property type="evidence" value="ECO:0007669"/>
    <property type="project" value="InterPro"/>
</dbReference>
<dbReference type="InParanoid" id="Q7NEC1"/>
<feature type="transmembrane region" description="Helical" evidence="1">
    <location>
        <begin position="85"/>
        <end position="105"/>
    </location>
</feature>
<keyword evidence="1" id="KW-0812">Transmembrane</keyword>
<dbReference type="HOGENOM" id="CLU_632766_0_0_3"/>
<reference evidence="2 3" key="1">
    <citation type="journal article" date="2003" name="DNA Res.">
        <title>Complete genome structure of Gloeobacter violaceus PCC 7421, a cyanobacterium that lacks thylakoids.</title>
        <authorList>
            <person name="Nakamura Y."/>
            <person name="Kaneko T."/>
            <person name="Sato S."/>
            <person name="Mimuro M."/>
            <person name="Miyashita H."/>
            <person name="Tsuchiya T."/>
            <person name="Sasamoto S."/>
            <person name="Watanabe A."/>
            <person name="Kawashima K."/>
            <person name="Kishida Y."/>
            <person name="Kiyokawa C."/>
            <person name="Kohara M."/>
            <person name="Matsumoto M."/>
            <person name="Matsuno A."/>
            <person name="Nakazaki N."/>
            <person name="Shimpo S."/>
            <person name="Takeuchi C."/>
            <person name="Yamada M."/>
            <person name="Tabata S."/>
        </authorList>
    </citation>
    <scope>NUCLEOTIDE SEQUENCE [LARGE SCALE GENOMIC DNA]</scope>
    <source>
        <strain evidence="3">ATCC 29082 / PCC 7421</strain>
    </source>
</reference>
<dbReference type="eggNOG" id="COG2211">
    <property type="taxonomic scope" value="Bacteria"/>
</dbReference>
<feature type="transmembrane region" description="Helical" evidence="1">
    <location>
        <begin position="183"/>
        <end position="205"/>
    </location>
</feature>
<dbReference type="Gene3D" id="1.20.1250.20">
    <property type="entry name" value="MFS general substrate transporter like domains"/>
    <property type="match status" value="2"/>
</dbReference>
<dbReference type="GO" id="GO:0055085">
    <property type="term" value="P:transmembrane transport"/>
    <property type="evidence" value="ECO:0000318"/>
    <property type="project" value="GO_Central"/>
</dbReference>
<feature type="transmembrane region" description="Helical" evidence="1">
    <location>
        <begin position="365"/>
        <end position="390"/>
    </location>
</feature>
<sequence>MSAPVQIPAPAQSRDWPYLVGVGGYAILDTVLQTWLIFLFTAQTAPGGPLVAPAVFGLALLAARICEAVANPLAGFGADRSGRPWLFLLVGTLVFGGAGLALFWAPGPGLGPLNAALLFALLPLALVAQSSYIVPYLGLLPQLARDDERRVRVSNGQALVLLAGVFVGQVLSGPALGWLDNRLALMATLFIALAMALMLVPLLSVRSLQMERSRLVLAQMGQVLVRNPGFRILVVAQALFWLGFNTVRLAAIFFVTVLLGQEAARLSLFLGAIFLVTVPSLLALRFVVPRLGKRRSMILATGSFAVLLPLLATVGRSVGPLSAEQWALSLFASLGFPLAILSVVQNPMVAEQVEQDAKSSGEAKGALFFGLQGLAIKLSYGLAAALLGFLQSQFGYSPGQPLGIQLVGPIAGVLALGAAIAYGFYPKDFEQSATQPAETRK</sequence>
<dbReference type="InterPro" id="IPR039672">
    <property type="entry name" value="MFS_2"/>
</dbReference>
<dbReference type="PANTHER" id="PTHR11328">
    <property type="entry name" value="MAJOR FACILITATOR SUPERFAMILY DOMAIN-CONTAINING PROTEIN"/>
    <property type="match status" value="1"/>
</dbReference>
<proteinExistence type="predicted"/>
<dbReference type="EnsemblBacteria" id="BAC91900">
    <property type="protein sequence ID" value="BAC91900"/>
    <property type="gene ID" value="BAC91900"/>
</dbReference>
<dbReference type="AlphaFoldDB" id="Q7NEC1"/>
<dbReference type="STRING" id="251221.gene:10761476"/>
<dbReference type="SUPFAM" id="SSF103473">
    <property type="entry name" value="MFS general substrate transporter"/>
    <property type="match status" value="1"/>
</dbReference>
<feature type="transmembrane region" description="Helical" evidence="1">
    <location>
        <begin position="16"/>
        <end position="38"/>
    </location>
</feature>
<feature type="transmembrane region" description="Helical" evidence="1">
    <location>
        <begin position="50"/>
        <end position="73"/>
    </location>
</feature>
<feature type="transmembrane region" description="Helical" evidence="1">
    <location>
        <begin position="326"/>
        <end position="344"/>
    </location>
</feature>
<dbReference type="KEGG" id="gvi:glr3959"/>
<evidence type="ECO:0000256" key="1">
    <source>
        <dbReference type="SAM" id="Phobius"/>
    </source>
</evidence>
<gene>
    <name evidence="2" type="ordered locus">glr3959</name>
</gene>
<feature type="transmembrane region" description="Helical" evidence="1">
    <location>
        <begin position="158"/>
        <end position="177"/>
    </location>
</feature>
<dbReference type="PANTHER" id="PTHR11328:SF24">
    <property type="entry name" value="MAJOR FACILITATOR SUPERFAMILY (MFS) PROFILE DOMAIN-CONTAINING PROTEIN"/>
    <property type="match status" value="1"/>
</dbReference>
<keyword evidence="3" id="KW-1185">Reference proteome</keyword>
<keyword evidence="1" id="KW-0472">Membrane</keyword>
<dbReference type="RefSeq" id="WP_011143947.1">
    <property type="nucleotide sequence ID" value="NC_005125.1"/>
</dbReference>
<feature type="transmembrane region" description="Helical" evidence="1">
    <location>
        <begin position="117"/>
        <end position="137"/>
    </location>
</feature>
<dbReference type="InterPro" id="IPR036259">
    <property type="entry name" value="MFS_trans_sf"/>
</dbReference>
<reference evidence="2 3" key="2">
    <citation type="journal article" date="2003" name="DNA Res.">
        <title>Complete genome structure of Gloeobacter violaceus PCC 7421, a cyanobacterium that lacks thylakoids (supplement).</title>
        <authorList>
            <person name="Nakamura Y."/>
            <person name="Kaneko T."/>
            <person name="Sato S."/>
            <person name="Mimuro M."/>
            <person name="Miyashita H."/>
            <person name="Tsuchiya T."/>
            <person name="Sasamoto S."/>
            <person name="Watanabe A."/>
            <person name="Kawashima K."/>
            <person name="Kishida Y."/>
            <person name="Kiyokawa C."/>
            <person name="Kohara M."/>
            <person name="Matsumoto M."/>
            <person name="Matsuno A."/>
            <person name="Nakazaki N."/>
            <person name="Shimpo S."/>
            <person name="Takeuchi C."/>
            <person name="Yamada M."/>
            <person name="Tabata S."/>
        </authorList>
    </citation>
    <scope>NUCLEOTIDE SEQUENCE [LARGE SCALE GENOMIC DNA]</scope>
    <source>
        <strain evidence="3">ATCC 29082 / PCC 7421</strain>
    </source>
</reference>
<dbReference type="EMBL" id="BA000045">
    <property type="protein sequence ID" value="BAC91900.1"/>
    <property type="molecule type" value="Genomic_DNA"/>
</dbReference>
<protein>
    <submittedName>
        <fullName evidence="2">Glr3959 protein</fullName>
    </submittedName>
</protein>